<evidence type="ECO:0000256" key="1">
    <source>
        <dbReference type="ARBA" id="ARBA00022734"/>
    </source>
</evidence>
<evidence type="ECO:0000313" key="4">
    <source>
        <dbReference type="WBParaSite" id="scaffold10807_cov139.g15087"/>
    </source>
</evidence>
<protein>
    <submittedName>
        <fullName evidence="4">Galectin domain-containing protein</fullName>
    </submittedName>
</protein>
<dbReference type="SUPFAM" id="SSF49899">
    <property type="entry name" value="Concanavalin A-like lectins/glucanases"/>
    <property type="match status" value="1"/>
</dbReference>
<dbReference type="PROSITE" id="PS51304">
    <property type="entry name" value="GALECTIN"/>
    <property type="match status" value="1"/>
</dbReference>
<dbReference type="GO" id="GO:0030246">
    <property type="term" value="F:carbohydrate binding"/>
    <property type="evidence" value="ECO:0007669"/>
    <property type="project" value="UniProtKB-KW"/>
</dbReference>
<organism evidence="3 4">
    <name type="scientific">Meloidogyne javanica</name>
    <name type="common">Root-knot nematode worm</name>
    <dbReference type="NCBI Taxonomy" id="6303"/>
    <lineage>
        <taxon>Eukaryota</taxon>
        <taxon>Metazoa</taxon>
        <taxon>Ecdysozoa</taxon>
        <taxon>Nematoda</taxon>
        <taxon>Chromadorea</taxon>
        <taxon>Rhabditida</taxon>
        <taxon>Tylenchina</taxon>
        <taxon>Tylenchomorpha</taxon>
        <taxon>Tylenchoidea</taxon>
        <taxon>Meloidogynidae</taxon>
        <taxon>Meloidogyninae</taxon>
        <taxon>Meloidogyne</taxon>
        <taxon>Meloidogyne incognita group</taxon>
    </lineage>
</organism>
<dbReference type="InterPro" id="IPR013320">
    <property type="entry name" value="ConA-like_dom_sf"/>
</dbReference>
<accession>A0A915LDN6</accession>
<keyword evidence="3" id="KW-1185">Reference proteome</keyword>
<dbReference type="WBParaSite" id="scaffold10807_cov139.g15087">
    <property type="protein sequence ID" value="scaffold10807_cov139.g15087"/>
    <property type="gene ID" value="scaffold10807_cov139.g15087"/>
</dbReference>
<feature type="domain" description="Galectin" evidence="2">
    <location>
        <begin position="275"/>
        <end position="446"/>
    </location>
</feature>
<sequence length="606" mass="69827">MPTTPPSLAPEIIYRKPAAYEGYDWGKLYHDKDCKIRHTPKTTYPLGNITDGELLIQFTIWTGTDGKDAIVEVFNGGESIIKLYTTQTMITHTFKGKLVRGVRQRVNLLGIGASFTATLRLTKYYVWSKFSSNQRGSEHSVFKYWSKQWWNGGLFKGKGSNTLKIFGDFVTVTPVITRTLTYEDIKNMSKAYKHVVNGLTFDIEPIYNENVTFRFRCKYTGLTIELRLISNRKPVLSWYNIEAGIETMDFTVNTNLELFDYNITEEELEMPNKKFKKYLPDLKKTGNIVCFEGKVPKSKDMIDGDTALMLNFVFDPDHYTELGENITYTQGKNSILKINSHIHHKQCWGKNESSGKNDNYVRIECWGKNDSQAQKEGWGKDQIHKNPIGHTDVPVTIQIIADEHYFNISINGATDFIHYNYRIPAWTINYAMVTGNMQDVNFLESSSEKCLKVKEYRLPEEMIRTDKKFEKGDQIIIKGTVPTPFNESITVNLMYRALESNKEFGEMIYYLNITSKYSMSNAFVNGKWEPNDGVDLGLIIMGTINNASNSVNLKGGERIRISITFKDVYITPLVETERDIIQNRINYKYLDYYGIDLIEYIQVRNV</sequence>
<name>A0A915LDN6_MELJA</name>
<reference evidence="4" key="1">
    <citation type="submission" date="2022-11" db="UniProtKB">
        <authorList>
            <consortium name="WormBaseParasite"/>
        </authorList>
    </citation>
    <scope>IDENTIFICATION</scope>
</reference>
<proteinExistence type="predicted"/>
<evidence type="ECO:0000259" key="2">
    <source>
        <dbReference type="PROSITE" id="PS51304"/>
    </source>
</evidence>
<dbReference type="InterPro" id="IPR001079">
    <property type="entry name" value="Galectin_CRD"/>
</dbReference>
<keyword evidence="1" id="KW-0430">Lectin</keyword>
<dbReference type="AlphaFoldDB" id="A0A915LDN6"/>
<dbReference type="Gene3D" id="2.60.120.200">
    <property type="match status" value="1"/>
</dbReference>
<dbReference type="Proteomes" id="UP000887561">
    <property type="component" value="Unplaced"/>
</dbReference>
<dbReference type="Pfam" id="PF00337">
    <property type="entry name" value="Gal-bind_lectin"/>
    <property type="match status" value="1"/>
</dbReference>
<evidence type="ECO:0000313" key="3">
    <source>
        <dbReference type="Proteomes" id="UP000887561"/>
    </source>
</evidence>